<proteinExistence type="predicted"/>
<evidence type="ECO:0000313" key="1">
    <source>
        <dbReference type="EMBL" id="GES36745.1"/>
    </source>
</evidence>
<sequence>MSVDWEKIGREPFERIVDALLSRKWRGIGNVTCPDGRGGDGGIDIEVTQGSRRRVYQLKYFPEGFSGSLRDTRQGQIRESFKRAMKLDPPPFEWTLVVPAKLTPTERVYVLEKLIKNLDKDTPAPVIAILDRVDLDQLLIDFPDVYNFLGRDQMRSDVELYRLEEATLLGDGKARTLTERVRNLGKLADATDLYWGFDIARDGDAVTISARAKDPQAHIKSPITVAFDGVFSSEQVAVQQDFERSMRFGASGKVILPHDVVRNLRVVGPELIAGEHRNVEVHLEPLNENPHLGAPAELKFFGSDDTVIASHEGRVAYLNHGTVGFTLKIEFYEHLTIELLFPLDKSVPGDACISYNFRRIRPLDALGVVEILSAVRYGEGPCKVFIDDNFLMSMSFNKATQNEVDDELAVISRIAYDLKVVQEFCHTRFAIPEELTAEEQIDLRVARILIEGYVVTSPKARVGTIRLSGRDSPILRELLTSGSQVSFTAKEFRFMVGRKELVFGNVLVFHPRATALNGEEAIEALEAGQGQGFQVHLRPGDDPYFYLAMPRQMNDPTAPMTEWTLAEWSLPGITQPGADDSGVA</sequence>
<evidence type="ECO:0000313" key="2">
    <source>
        <dbReference type="Proteomes" id="UP000325466"/>
    </source>
</evidence>
<dbReference type="Proteomes" id="UP000325466">
    <property type="component" value="Unassembled WGS sequence"/>
</dbReference>
<comment type="caution">
    <text evidence="1">The sequence shown here is derived from an EMBL/GenBank/DDBJ whole genome shotgun (WGS) entry which is preliminary data.</text>
</comment>
<reference evidence="1 2" key="1">
    <citation type="journal article" date="2018" name="Biodegradation">
        <title>1,4-Dioxane degradation characteristics of Rhodococcus aetherivorans JCM 14343.</title>
        <authorList>
            <person name="Inoue D."/>
            <person name="Tsunoda T."/>
            <person name="Yamamoto N."/>
            <person name="Ike M."/>
            <person name="Sei K."/>
        </authorList>
    </citation>
    <scope>NUCLEOTIDE SEQUENCE [LARGE SCALE GENOMIC DNA]</scope>
    <source>
        <strain evidence="1 2">JCM 14343</strain>
    </source>
</reference>
<organism evidence="1 2">
    <name type="scientific">Rhodococcus aetherivorans</name>
    <dbReference type="NCBI Taxonomy" id="191292"/>
    <lineage>
        <taxon>Bacteria</taxon>
        <taxon>Bacillati</taxon>
        <taxon>Actinomycetota</taxon>
        <taxon>Actinomycetes</taxon>
        <taxon>Mycobacteriales</taxon>
        <taxon>Nocardiaceae</taxon>
        <taxon>Rhodococcus</taxon>
    </lineage>
</organism>
<gene>
    <name evidence="1" type="ORF">RAJCM14343_1998</name>
</gene>
<protein>
    <recommendedName>
        <fullName evidence="3">Restriction endonuclease type IV Mrr domain-containing protein</fullName>
    </recommendedName>
</protein>
<evidence type="ECO:0008006" key="3">
    <source>
        <dbReference type="Google" id="ProtNLM"/>
    </source>
</evidence>
<accession>A0ABQ0YJL4</accession>
<dbReference type="RefSeq" id="WP_152103874.1">
    <property type="nucleotide sequence ID" value="NZ_BAAAYP010000061.1"/>
</dbReference>
<name>A0ABQ0YJL4_9NOCA</name>
<keyword evidence="2" id="KW-1185">Reference proteome</keyword>
<dbReference type="EMBL" id="BLAH01000074">
    <property type="protein sequence ID" value="GES36745.1"/>
    <property type="molecule type" value="Genomic_DNA"/>
</dbReference>